<dbReference type="PANTHER" id="PTHR38115">
    <property type="entry name" value="LIPOCALIN-LIKE DOMAIN-CONTAINING PROTEIN"/>
    <property type="match status" value="1"/>
</dbReference>
<protein>
    <submittedName>
        <fullName evidence="1">Uncharacterized protein</fullName>
    </submittedName>
</protein>
<dbReference type="Proteomes" id="UP001322277">
    <property type="component" value="Chromosome 4"/>
</dbReference>
<sequence>MAAPSSKTVTDLNGTWVLELTIPKQGMSWINRKVLSLGRITLRMTQKRKESIPSSAAIEGYGGGIYEVRQLQTVNPGGFTAEDVYLLDGEMRESTVPIWGRVASRLRMCGSRTEVENIDMFKDGGGGDNARAAEGAVIEEKTVSIGGGGWTSMLVWGFEEVAGERRFTQCCLTVKGETRQQASIVYDYVA</sequence>
<dbReference type="PANTHER" id="PTHR38115:SF1">
    <property type="entry name" value="LIPOCALIN-LIKE DOMAIN-CONTAINING PROTEIN"/>
    <property type="match status" value="1"/>
</dbReference>
<organism evidence="1 2">
    <name type="scientific">Colletotrichum destructivum</name>
    <dbReference type="NCBI Taxonomy" id="34406"/>
    <lineage>
        <taxon>Eukaryota</taxon>
        <taxon>Fungi</taxon>
        <taxon>Dikarya</taxon>
        <taxon>Ascomycota</taxon>
        <taxon>Pezizomycotina</taxon>
        <taxon>Sordariomycetes</taxon>
        <taxon>Hypocreomycetidae</taxon>
        <taxon>Glomerellales</taxon>
        <taxon>Glomerellaceae</taxon>
        <taxon>Colletotrichum</taxon>
        <taxon>Colletotrichum destructivum species complex</taxon>
    </lineage>
</organism>
<dbReference type="KEGG" id="cdet:87942443"/>
<evidence type="ECO:0000313" key="1">
    <source>
        <dbReference type="EMBL" id="WQF80926.1"/>
    </source>
</evidence>
<dbReference type="InterPro" id="IPR053037">
    <property type="entry name" value="Pericyclase_pydY-like"/>
</dbReference>
<gene>
    <name evidence="1" type="ORF">CDEST_05940</name>
</gene>
<dbReference type="GeneID" id="87942443"/>
<proteinExistence type="predicted"/>
<dbReference type="EMBL" id="CP137308">
    <property type="protein sequence ID" value="WQF80926.1"/>
    <property type="molecule type" value="Genomic_DNA"/>
</dbReference>
<evidence type="ECO:0000313" key="2">
    <source>
        <dbReference type="Proteomes" id="UP001322277"/>
    </source>
</evidence>
<name>A0AAX4ICS6_9PEZI</name>
<dbReference type="AlphaFoldDB" id="A0AAX4ICS6"/>
<dbReference type="RefSeq" id="XP_062778150.1">
    <property type="nucleotide sequence ID" value="XM_062922099.1"/>
</dbReference>
<keyword evidence="2" id="KW-1185">Reference proteome</keyword>
<accession>A0AAX4ICS6</accession>
<reference evidence="2" key="1">
    <citation type="journal article" date="2023" name="bioRxiv">
        <title>Complete genome of the Medicago anthracnose fungus, Colletotrichum destructivum, reveals a mini-chromosome-like region within a core chromosome.</title>
        <authorList>
            <person name="Lapalu N."/>
            <person name="Simon A."/>
            <person name="Lu A."/>
            <person name="Plaumann P.-L."/>
            <person name="Amselem J."/>
            <person name="Pigne S."/>
            <person name="Auger A."/>
            <person name="Koch C."/>
            <person name="Dallery J.-F."/>
            <person name="O'Connell R.J."/>
        </authorList>
    </citation>
    <scope>NUCLEOTIDE SEQUENCE [LARGE SCALE GENOMIC DNA]</scope>
    <source>
        <strain evidence="2">CBS 520.97</strain>
    </source>
</reference>